<evidence type="ECO:0000313" key="3">
    <source>
        <dbReference type="Proteomes" id="UP000187406"/>
    </source>
</evidence>
<gene>
    <name evidence="2" type="ORF">CFOL_v3_04601</name>
</gene>
<dbReference type="OrthoDB" id="1752182at2759"/>
<dbReference type="AlphaFoldDB" id="A0A1Q3AZU5"/>
<dbReference type="InParanoid" id="A0A1Q3AZU5"/>
<dbReference type="Proteomes" id="UP000187406">
    <property type="component" value="Unassembled WGS sequence"/>
</dbReference>
<organism evidence="2 3">
    <name type="scientific">Cephalotus follicularis</name>
    <name type="common">Albany pitcher plant</name>
    <dbReference type="NCBI Taxonomy" id="3775"/>
    <lineage>
        <taxon>Eukaryota</taxon>
        <taxon>Viridiplantae</taxon>
        <taxon>Streptophyta</taxon>
        <taxon>Embryophyta</taxon>
        <taxon>Tracheophyta</taxon>
        <taxon>Spermatophyta</taxon>
        <taxon>Magnoliopsida</taxon>
        <taxon>eudicotyledons</taxon>
        <taxon>Gunneridae</taxon>
        <taxon>Pentapetalae</taxon>
        <taxon>rosids</taxon>
        <taxon>fabids</taxon>
        <taxon>Oxalidales</taxon>
        <taxon>Cephalotaceae</taxon>
        <taxon>Cephalotus</taxon>
    </lineage>
</organism>
<accession>A0A1Q3AZU5</accession>
<keyword evidence="3" id="KW-1185">Reference proteome</keyword>
<dbReference type="EMBL" id="BDDD01000183">
    <property type="protein sequence ID" value="GAV61073.1"/>
    <property type="molecule type" value="Genomic_DNA"/>
</dbReference>
<feature type="region of interest" description="Disordered" evidence="1">
    <location>
        <begin position="1"/>
        <end position="22"/>
    </location>
</feature>
<reference evidence="3" key="1">
    <citation type="submission" date="2016-04" db="EMBL/GenBank/DDBJ databases">
        <title>Cephalotus genome sequencing.</title>
        <authorList>
            <person name="Fukushima K."/>
            <person name="Hasebe M."/>
            <person name="Fang X."/>
        </authorList>
    </citation>
    <scope>NUCLEOTIDE SEQUENCE [LARGE SCALE GENOMIC DNA]</scope>
    <source>
        <strain evidence="3">cv. St1</strain>
    </source>
</reference>
<evidence type="ECO:0000256" key="1">
    <source>
        <dbReference type="SAM" id="MobiDB-lite"/>
    </source>
</evidence>
<sequence length="106" mass="12069">MQPLEPVGPLSTSFPKPSIEEPPKLELKELPSSLKYSFLCENQTLPVVLSSDLTLSQEKEVIHLLKENKEALGWTMADIKCHTLIFHYIRTTIYGDIINTYNPAFH</sequence>
<name>A0A1Q3AZU5_CEPFO</name>
<comment type="caution">
    <text evidence="2">The sequence shown here is derived from an EMBL/GenBank/DDBJ whole genome shotgun (WGS) entry which is preliminary data.</text>
</comment>
<protein>
    <submittedName>
        <fullName evidence="2">Uncharacterized protein</fullName>
    </submittedName>
</protein>
<evidence type="ECO:0000313" key="2">
    <source>
        <dbReference type="EMBL" id="GAV61073.1"/>
    </source>
</evidence>
<proteinExistence type="predicted"/>